<feature type="region of interest" description="Disordered" evidence="5">
    <location>
        <begin position="1"/>
        <end position="213"/>
    </location>
</feature>
<dbReference type="InterPro" id="IPR037682">
    <property type="entry name" value="TonB_C"/>
</dbReference>
<evidence type="ECO:0000259" key="6">
    <source>
        <dbReference type="PROSITE" id="PS52015"/>
    </source>
</evidence>
<proteinExistence type="predicted"/>
<evidence type="ECO:0000256" key="1">
    <source>
        <dbReference type="ARBA" id="ARBA00004167"/>
    </source>
</evidence>
<name>A0ABX9VQW9_9PROT</name>
<evidence type="ECO:0000256" key="5">
    <source>
        <dbReference type="SAM" id="MobiDB-lite"/>
    </source>
</evidence>
<feature type="domain" description="TonB C-terminal" evidence="6">
    <location>
        <begin position="216"/>
        <end position="308"/>
    </location>
</feature>
<comment type="subcellular location">
    <subcellularLocation>
        <location evidence="1">Membrane</location>
        <topology evidence="1">Single-pass membrane protein</topology>
    </subcellularLocation>
</comment>
<evidence type="ECO:0000256" key="4">
    <source>
        <dbReference type="ARBA" id="ARBA00023136"/>
    </source>
</evidence>
<keyword evidence="2" id="KW-0812">Transmembrane</keyword>
<accession>A0ABX9VQW9</accession>
<dbReference type="PROSITE" id="PS52015">
    <property type="entry name" value="TONB_CTD"/>
    <property type="match status" value="1"/>
</dbReference>
<keyword evidence="4" id="KW-0472">Membrane</keyword>
<dbReference type="InterPro" id="IPR006260">
    <property type="entry name" value="TonB/TolA_C"/>
</dbReference>
<dbReference type="EMBL" id="RFLX01000001">
    <property type="protein sequence ID" value="RMI26845.1"/>
    <property type="molecule type" value="Genomic_DNA"/>
</dbReference>
<organism evidence="7 8">
    <name type="scientific">Teichococcus wenyumeiae</name>
    <dbReference type="NCBI Taxonomy" id="2478470"/>
    <lineage>
        <taxon>Bacteria</taxon>
        <taxon>Pseudomonadati</taxon>
        <taxon>Pseudomonadota</taxon>
        <taxon>Alphaproteobacteria</taxon>
        <taxon>Acetobacterales</taxon>
        <taxon>Roseomonadaceae</taxon>
        <taxon>Roseomonas</taxon>
    </lineage>
</organism>
<sequence>MLLMPPKKELGEASSGTEVPVVFESGAGGPPLPQPETMQSAPGDPESVPPLPVLPDLPPTPEPPSLPAPLPPGPVAEAPPPLPEPAPAPPAAPVPLPAPPVEQPAPVEPPPEPPLPEQALPPPPPAPPQAVPPPPSEAPARPRPAPASPFAGTLDLSRQGPIAMAPPPRGGSPRQARPPGSLDLSMGNVPQQRRRSAQADSNGNIGSVEGAQPTGSWRGAFLDWVRARSFYPQQAAMNGEDGNSRVRLTIDRSGRVRSVELVGRSGSRILDLALQSIFRDQRVPPFTPDMEGDTMTMTFTMRYILIYR</sequence>
<gene>
    <name evidence="7" type="ORF">EBE87_00115</name>
</gene>
<keyword evidence="8" id="KW-1185">Reference proteome</keyword>
<evidence type="ECO:0000256" key="2">
    <source>
        <dbReference type="ARBA" id="ARBA00022692"/>
    </source>
</evidence>
<evidence type="ECO:0000313" key="8">
    <source>
        <dbReference type="Proteomes" id="UP000274097"/>
    </source>
</evidence>
<protein>
    <submittedName>
        <fullName evidence="7">Energy transducer TonB</fullName>
    </submittedName>
</protein>
<evidence type="ECO:0000256" key="3">
    <source>
        <dbReference type="ARBA" id="ARBA00022989"/>
    </source>
</evidence>
<evidence type="ECO:0000313" key="7">
    <source>
        <dbReference type="EMBL" id="RMI26845.1"/>
    </source>
</evidence>
<dbReference type="NCBIfam" id="TIGR01352">
    <property type="entry name" value="tonB_Cterm"/>
    <property type="match status" value="1"/>
</dbReference>
<feature type="compositionally biased region" description="Pro residues" evidence="5">
    <location>
        <begin position="47"/>
        <end position="147"/>
    </location>
</feature>
<dbReference type="Proteomes" id="UP000274097">
    <property type="component" value="Unassembled WGS sequence"/>
</dbReference>
<dbReference type="Gene3D" id="3.30.1150.10">
    <property type="match status" value="1"/>
</dbReference>
<dbReference type="SUPFAM" id="SSF74653">
    <property type="entry name" value="TolA/TonB C-terminal domain"/>
    <property type="match status" value="1"/>
</dbReference>
<dbReference type="PRINTS" id="PR01217">
    <property type="entry name" value="PRICHEXTENSN"/>
</dbReference>
<reference evidence="7 8" key="1">
    <citation type="submission" date="2018-10" db="EMBL/GenBank/DDBJ databases">
        <title>Roseomonas sp. nov., isolated from feces of Tibetan antelopes in the Qinghai-Tibet plateau, China.</title>
        <authorList>
            <person name="Tian Z."/>
        </authorList>
    </citation>
    <scope>NUCLEOTIDE SEQUENCE [LARGE SCALE GENOMIC DNA]</scope>
    <source>
        <strain evidence="7 8">Z23</strain>
    </source>
</reference>
<feature type="compositionally biased region" description="Basic and acidic residues" evidence="5">
    <location>
        <begin position="1"/>
        <end position="11"/>
    </location>
</feature>
<comment type="caution">
    <text evidence="7">The sequence shown here is derived from an EMBL/GenBank/DDBJ whole genome shotgun (WGS) entry which is preliminary data.</text>
</comment>
<keyword evidence="3" id="KW-1133">Transmembrane helix</keyword>
<dbReference type="Pfam" id="PF03544">
    <property type="entry name" value="TonB_C"/>
    <property type="match status" value="1"/>
</dbReference>